<sequence>MTPSLHGPRHFTADRAPNVDQLRETPSREENLNVSADQFERKVPQEPEDRLCVVCQDSEKCTIILPCRHVCLCYECCSTIKRTHGKCPICRHVVRRTMRVYI</sequence>
<proteinExistence type="predicted"/>
<feature type="domain" description="RING-type" evidence="5">
    <location>
        <begin position="52"/>
        <end position="91"/>
    </location>
</feature>
<evidence type="ECO:0000256" key="2">
    <source>
        <dbReference type="ARBA" id="ARBA00022833"/>
    </source>
</evidence>
<dbReference type="GO" id="GO:0016567">
    <property type="term" value="P:protein ubiquitination"/>
    <property type="evidence" value="ECO:0007669"/>
    <property type="project" value="TreeGrafter"/>
</dbReference>
<dbReference type="Proteomes" id="UP001219518">
    <property type="component" value="Unassembled WGS sequence"/>
</dbReference>
<feature type="region of interest" description="Disordered" evidence="4">
    <location>
        <begin position="1"/>
        <end position="40"/>
    </location>
</feature>
<reference evidence="6" key="2">
    <citation type="journal article" date="2023" name="BMC Genomics">
        <title>Pest status, molecular evolution, and epigenetic factors derived from the genome assembly of Frankliniella fusca, a thysanopteran phytovirus vector.</title>
        <authorList>
            <person name="Catto M.A."/>
            <person name="Labadie P.E."/>
            <person name="Jacobson A.L."/>
            <person name="Kennedy G.G."/>
            <person name="Srinivasan R."/>
            <person name="Hunt B.G."/>
        </authorList>
    </citation>
    <scope>NUCLEOTIDE SEQUENCE</scope>
    <source>
        <strain evidence="6">PL_HMW_Pooled</strain>
    </source>
</reference>
<keyword evidence="1 3" id="KW-0863">Zinc-finger</keyword>
<evidence type="ECO:0000259" key="5">
    <source>
        <dbReference type="PROSITE" id="PS50089"/>
    </source>
</evidence>
<keyword evidence="1 3" id="KW-0479">Metal-binding</keyword>
<protein>
    <submittedName>
        <fullName evidence="6">E3 ubiquitin-protein ligase RNF26</fullName>
    </submittedName>
</protein>
<keyword evidence="7" id="KW-1185">Reference proteome</keyword>
<organism evidence="6 7">
    <name type="scientific">Frankliniella fusca</name>
    <dbReference type="NCBI Taxonomy" id="407009"/>
    <lineage>
        <taxon>Eukaryota</taxon>
        <taxon>Metazoa</taxon>
        <taxon>Ecdysozoa</taxon>
        <taxon>Arthropoda</taxon>
        <taxon>Hexapoda</taxon>
        <taxon>Insecta</taxon>
        <taxon>Pterygota</taxon>
        <taxon>Neoptera</taxon>
        <taxon>Paraneoptera</taxon>
        <taxon>Thysanoptera</taxon>
        <taxon>Terebrantia</taxon>
        <taxon>Thripoidea</taxon>
        <taxon>Thripidae</taxon>
        <taxon>Frankliniella</taxon>
    </lineage>
</organism>
<dbReference type="AlphaFoldDB" id="A0AAE1HH32"/>
<dbReference type="GO" id="GO:0006511">
    <property type="term" value="P:ubiquitin-dependent protein catabolic process"/>
    <property type="evidence" value="ECO:0007669"/>
    <property type="project" value="TreeGrafter"/>
</dbReference>
<dbReference type="InterPro" id="IPR013083">
    <property type="entry name" value="Znf_RING/FYVE/PHD"/>
</dbReference>
<accession>A0AAE1HH32</accession>
<dbReference type="InterPro" id="IPR001841">
    <property type="entry name" value="Znf_RING"/>
</dbReference>
<dbReference type="EMBL" id="JAHWGI010001033">
    <property type="protein sequence ID" value="KAK3921242.1"/>
    <property type="molecule type" value="Genomic_DNA"/>
</dbReference>
<feature type="compositionally biased region" description="Basic and acidic residues" evidence="4">
    <location>
        <begin position="21"/>
        <end position="31"/>
    </location>
</feature>
<dbReference type="GO" id="GO:0061630">
    <property type="term" value="F:ubiquitin protein ligase activity"/>
    <property type="evidence" value="ECO:0007669"/>
    <property type="project" value="TreeGrafter"/>
</dbReference>
<dbReference type="PROSITE" id="PS50089">
    <property type="entry name" value="ZF_RING_2"/>
    <property type="match status" value="1"/>
</dbReference>
<comment type="caution">
    <text evidence="6">The sequence shown here is derived from an EMBL/GenBank/DDBJ whole genome shotgun (WGS) entry which is preliminary data.</text>
</comment>
<dbReference type="PANTHER" id="PTHR22696">
    <property type="entry name" value="E3 UBIQUITIN-PROTEIN LIGASE RNF26"/>
    <property type="match status" value="1"/>
</dbReference>
<name>A0AAE1HH32_9NEOP</name>
<evidence type="ECO:0000256" key="3">
    <source>
        <dbReference type="PROSITE-ProRule" id="PRU00175"/>
    </source>
</evidence>
<evidence type="ECO:0000256" key="1">
    <source>
        <dbReference type="ARBA" id="ARBA00022771"/>
    </source>
</evidence>
<dbReference type="PANTHER" id="PTHR22696:SF1">
    <property type="entry name" value="E3 UBIQUITIN-PROTEIN LIGASE RNF26"/>
    <property type="match status" value="1"/>
</dbReference>
<evidence type="ECO:0000313" key="6">
    <source>
        <dbReference type="EMBL" id="KAK3921242.1"/>
    </source>
</evidence>
<evidence type="ECO:0000256" key="4">
    <source>
        <dbReference type="SAM" id="MobiDB-lite"/>
    </source>
</evidence>
<reference evidence="6" key="1">
    <citation type="submission" date="2021-07" db="EMBL/GenBank/DDBJ databases">
        <authorList>
            <person name="Catto M.A."/>
            <person name="Jacobson A."/>
            <person name="Kennedy G."/>
            <person name="Labadie P."/>
            <person name="Hunt B.G."/>
            <person name="Srinivasan R."/>
        </authorList>
    </citation>
    <scope>NUCLEOTIDE SEQUENCE</scope>
    <source>
        <strain evidence="6">PL_HMW_Pooled</strain>
        <tissue evidence="6">Head</tissue>
    </source>
</reference>
<dbReference type="Gene3D" id="3.30.40.10">
    <property type="entry name" value="Zinc/RING finger domain, C3HC4 (zinc finger)"/>
    <property type="match status" value="1"/>
</dbReference>
<gene>
    <name evidence="6" type="ORF">KUF71_010457</name>
</gene>
<keyword evidence="2" id="KW-0862">Zinc</keyword>
<dbReference type="GO" id="GO:0008270">
    <property type="term" value="F:zinc ion binding"/>
    <property type="evidence" value="ECO:0007669"/>
    <property type="project" value="UniProtKB-KW"/>
</dbReference>
<evidence type="ECO:0000313" key="7">
    <source>
        <dbReference type="Proteomes" id="UP001219518"/>
    </source>
</evidence>
<dbReference type="SUPFAM" id="SSF57850">
    <property type="entry name" value="RING/U-box"/>
    <property type="match status" value="1"/>
</dbReference>
<dbReference type="Pfam" id="PF13920">
    <property type="entry name" value="zf-C3HC4_3"/>
    <property type="match status" value="1"/>
</dbReference>